<protein>
    <submittedName>
        <fullName evidence="1">Uncharacterized protein</fullName>
    </submittedName>
</protein>
<gene>
    <name evidence="1" type="ORF">M404DRAFT_774413</name>
</gene>
<proteinExistence type="predicted"/>
<dbReference type="InParanoid" id="A0A0C3NX23"/>
<organism evidence="1 2">
    <name type="scientific">Pisolithus tinctorius Marx 270</name>
    <dbReference type="NCBI Taxonomy" id="870435"/>
    <lineage>
        <taxon>Eukaryota</taxon>
        <taxon>Fungi</taxon>
        <taxon>Dikarya</taxon>
        <taxon>Basidiomycota</taxon>
        <taxon>Agaricomycotina</taxon>
        <taxon>Agaricomycetes</taxon>
        <taxon>Agaricomycetidae</taxon>
        <taxon>Boletales</taxon>
        <taxon>Sclerodermatineae</taxon>
        <taxon>Pisolithaceae</taxon>
        <taxon>Pisolithus</taxon>
    </lineage>
</organism>
<reference evidence="1 2" key="1">
    <citation type="submission" date="2014-04" db="EMBL/GenBank/DDBJ databases">
        <authorList>
            <consortium name="DOE Joint Genome Institute"/>
            <person name="Kuo A."/>
            <person name="Kohler A."/>
            <person name="Costa M.D."/>
            <person name="Nagy L.G."/>
            <person name="Floudas D."/>
            <person name="Copeland A."/>
            <person name="Barry K.W."/>
            <person name="Cichocki N."/>
            <person name="Veneault-Fourrey C."/>
            <person name="LaButti K."/>
            <person name="Lindquist E.A."/>
            <person name="Lipzen A."/>
            <person name="Lundell T."/>
            <person name="Morin E."/>
            <person name="Murat C."/>
            <person name="Sun H."/>
            <person name="Tunlid A."/>
            <person name="Henrissat B."/>
            <person name="Grigoriev I.V."/>
            <person name="Hibbett D.S."/>
            <person name="Martin F."/>
            <person name="Nordberg H.P."/>
            <person name="Cantor M.N."/>
            <person name="Hua S.X."/>
        </authorList>
    </citation>
    <scope>NUCLEOTIDE SEQUENCE [LARGE SCALE GENOMIC DNA]</scope>
    <source>
        <strain evidence="1 2">Marx 270</strain>
    </source>
</reference>
<evidence type="ECO:0000313" key="2">
    <source>
        <dbReference type="Proteomes" id="UP000054217"/>
    </source>
</evidence>
<reference evidence="2" key="2">
    <citation type="submission" date="2015-01" db="EMBL/GenBank/DDBJ databases">
        <title>Evolutionary Origins and Diversification of the Mycorrhizal Mutualists.</title>
        <authorList>
            <consortium name="DOE Joint Genome Institute"/>
            <consortium name="Mycorrhizal Genomics Consortium"/>
            <person name="Kohler A."/>
            <person name="Kuo A."/>
            <person name="Nagy L.G."/>
            <person name="Floudas D."/>
            <person name="Copeland A."/>
            <person name="Barry K.W."/>
            <person name="Cichocki N."/>
            <person name="Veneault-Fourrey C."/>
            <person name="LaButti K."/>
            <person name="Lindquist E.A."/>
            <person name="Lipzen A."/>
            <person name="Lundell T."/>
            <person name="Morin E."/>
            <person name="Murat C."/>
            <person name="Riley R."/>
            <person name="Ohm R."/>
            <person name="Sun H."/>
            <person name="Tunlid A."/>
            <person name="Henrissat B."/>
            <person name="Grigoriev I.V."/>
            <person name="Hibbett D.S."/>
            <person name="Martin F."/>
        </authorList>
    </citation>
    <scope>NUCLEOTIDE SEQUENCE [LARGE SCALE GENOMIC DNA]</scope>
    <source>
        <strain evidence="2">Marx 270</strain>
    </source>
</reference>
<dbReference type="HOGENOM" id="CLU_2414195_0_0_1"/>
<dbReference type="AlphaFoldDB" id="A0A0C3NX23"/>
<keyword evidence="2" id="KW-1185">Reference proteome</keyword>
<dbReference type="Proteomes" id="UP000054217">
    <property type="component" value="Unassembled WGS sequence"/>
</dbReference>
<sequence length="92" mass="10051">MPFHVPLLQVVVSDSALRSNLGVLMSWNITPDHHGHGRQTVPSEYLPQKPLPEHLYILGETLLTGWDLQSAYYHGTTSGRSGVIPLPPSAGI</sequence>
<accession>A0A0C3NX23</accession>
<evidence type="ECO:0000313" key="1">
    <source>
        <dbReference type="EMBL" id="KIN99880.1"/>
    </source>
</evidence>
<name>A0A0C3NX23_PISTI</name>
<dbReference type="EMBL" id="KN832000">
    <property type="protein sequence ID" value="KIN99880.1"/>
    <property type="molecule type" value="Genomic_DNA"/>
</dbReference>